<evidence type="ECO:0000256" key="1">
    <source>
        <dbReference type="SAM" id="Coils"/>
    </source>
</evidence>
<dbReference type="EMBL" id="DVHC01000066">
    <property type="protein sequence ID" value="HIR59824.1"/>
    <property type="molecule type" value="Genomic_DNA"/>
</dbReference>
<evidence type="ECO:0000313" key="3">
    <source>
        <dbReference type="EMBL" id="HIR59824.1"/>
    </source>
</evidence>
<proteinExistence type="predicted"/>
<keyword evidence="1" id="KW-0175">Coiled coil</keyword>
<feature type="coiled-coil region" evidence="1">
    <location>
        <begin position="38"/>
        <end position="126"/>
    </location>
</feature>
<organism evidence="3 4">
    <name type="scientific">Candidatus Onthousia excrementipullorum</name>
    <dbReference type="NCBI Taxonomy" id="2840884"/>
    <lineage>
        <taxon>Bacteria</taxon>
        <taxon>Bacillati</taxon>
        <taxon>Bacillota</taxon>
        <taxon>Bacilli</taxon>
        <taxon>Candidatus Onthousia</taxon>
    </lineage>
</organism>
<comment type="caution">
    <text evidence="3">The sequence shown here is derived from an EMBL/GenBank/DDBJ whole genome shotgun (WGS) entry which is preliminary data.</text>
</comment>
<evidence type="ECO:0000256" key="2">
    <source>
        <dbReference type="SAM" id="MobiDB-lite"/>
    </source>
</evidence>
<reference evidence="3" key="2">
    <citation type="journal article" date="2021" name="PeerJ">
        <title>Extensive microbial diversity within the chicken gut microbiome revealed by metagenomics and culture.</title>
        <authorList>
            <person name="Gilroy R."/>
            <person name="Ravi A."/>
            <person name="Getino M."/>
            <person name="Pursley I."/>
            <person name="Horton D.L."/>
            <person name="Alikhan N.F."/>
            <person name="Baker D."/>
            <person name="Gharbi K."/>
            <person name="Hall N."/>
            <person name="Watson M."/>
            <person name="Adriaenssens E.M."/>
            <person name="Foster-Nyarko E."/>
            <person name="Jarju S."/>
            <person name="Secka A."/>
            <person name="Antonio M."/>
            <person name="Oren A."/>
            <person name="Chaudhuri R.R."/>
            <person name="La Ragione R."/>
            <person name="Hildebrand F."/>
            <person name="Pallen M.J."/>
        </authorList>
    </citation>
    <scope>NUCLEOTIDE SEQUENCE</scope>
    <source>
        <strain evidence="3">CHK184-20233</strain>
    </source>
</reference>
<feature type="region of interest" description="Disordered" evidence="2">
    <location>
        <begin position="244"/>
        <end position="302"/>
    </location>
</feature>
<feature type="region of interest" description="Disordered" evidence="2">
    <location>
        <begin position="453"/>
        <end position="472"/>
    </location>
</feature>
<accession>A0A9D1DVX9</accession>
<feature type="compositionally biased region" description="Gly residues" evidence="2">
    <location>
        <begin position="463"/>
        <end position="472"/>
    </location>
</feature>
<sequence>MSEKKLHNEDFDVERIDGNATSVDSNKIKLKMTSYAIIMEVQEAFMQEELEKQNEELNKLEADATNTALTEEEKTIINENIESLRTQIESLNKVYHEFSEAHKKFMEVAKKALKVHEENIEQMKENSYYLEKVPEMSVDFSDYEKAQTVLGDAQDANIFSNVDSDAIKEEVNRVMTGKELLTSEKELKDYENNGDFVDKNITSDIFDDIAIDVAEGIKENLKQQEPEKMSKANIEADLDKYLGGVTPTDAKDEERKPYHPHVGPFQTNEEAKKPVEDNGPIFGQEQPKETDYDIPNPTKNKNYSETERRYTTLGKGNNSQGVSFDGDTSFQQFLTSRQEGLNEKSKAVSSLRTEVGTLEQTAKDKKERLAEATRKSEQDAADMASMAKQLEELKRLDEEEAKLSSEETTLNDRKSELNIEINGYDEKIDEIEKQNAANLEKYRAMQEEINKYIKGKTPDDDGQYGGAGGRRM</sequence>
<reference evidence="3" key="1">
    <citation type="submission" date="2020-10" db="EMBL/GenBank/DDBJ databases">
        <authorList>
            <person name="Gilroy R."/>
        </authorList>
    </citation>
    <scope>NUCLEOTIDE SEQUENCE</scope>
    <source>
        <strain evidence="3">CHK184-20233</strain>
    </source>
</reference>
<gene>
    <name evidence="3" type="ORF">IAB38_07255</name>
</gene>
<feature type="coiled-coil region" evidence="1">
    <location>
        <begin position="348"/>
        <end position="448"/>
    </location>
</feature>
<evidence type="ECO:0000313" key="4">
    <source>
        <dbReference type="Proteomes" id="UP000824232"/>
    </source>
</evidence>
<protein>
    <submittedName>
        <fullName evidence="3">Uncharacterized protein</fullName>
    </submittedName>
</protein>
<dbReference type="AlphaFoldDB" id="A0A9D1DVX9"/>
<name>A0A9D1DVX9_9FIRM</name>
<dbReference type="Proteomes" id="UP000824232">
    <property type="component" value="Unassembled WGS sequence"/>
</dbReference>